<keyword evidence="1" id="KW-0472">Membrane</keyword>
<comment type="caution">
    <text evidence="2">The sequence shown here is derived from an EMBL/GenBank/DDBJ whole genome shotgun (WGS) entry which is preliminary data.</text>
</comment>
<keyword evidence="1" id="KW-1133">Transmembrane helix</keyword>
<dbReference type="Pfam" id="PF11755">
    <property type="entry name" value="DUF3311"/>
    <property type="match status" value="1"/>
</dbReference>
<evidence type="ECO:0000313" key="2">
    <source>
        <dbReference type="EMBL" id="EQD30670.1"/>
    </source>
</evidence>
<dbReference type="EMBL" id="AUZX01014969">
    <property type="protein sequence ID" value="EQD30670.1"/>
    <property type="molecule type" value="Genomic_DNA"/>
</dbReference>
<dbReference type="InterPro" id="IPR021741">
    <property type="entry name" value="DUF3311"/>
</dbReference>
<reference evidence="2" key="1">
    <citation type="submission" date="2013-08" db="EMBL/GenBank/DDBJ databases">
        <authorList>
            <person name="Mendez C."/>
            <person name="Richter M."/>
            <person name="Ferrer M."/>
            <person name="Sanchez J."/>
        </authorList>
    </citation>
    <scope>NUCLEOTIDE SEQUENCE</scope>
</reference>
<reference evidence="2" key="2">
    <citation type="journal article" date="2014" name="ISME J.">
        <title>Microbial stratification in low pH oxic and suboxic macroscopic growths along an acid mine drainage.</title>
        <authorList>
            <person name="Mendez-Garcia C."/>
            <person name="Mesa V."/>
            <person name="Sprenger R.R."/>
            <person name="Richter M."/>
            <person name="Diez M.S."/>
            <person name="Solano J."/>
            <person name="Bargiela R."/>
            <person name="Golyshina O.V."/>
            <person name="Manteca A."/>
            <person name="Ramos J.L."/>
            <person name="Gallego J.R."/>
            <person name="Llorente I."/>
            <person name="Martins Dos Santos V.A."/>
            <person name="Jensen O.N."/>
            <person name="Pelaez A.I."/>
            <person name="Sanchez J."/>
            <person name="Ferrer M."/>
        </authorList>
    </citation>
    <scope>NUCLEOTIDE SEQUENCE</scope>
</reference>
<name>T0ZLL6_9ZZZZ</name>
<sequence>ATLWVPWYNHLDPTFIGIPFLYWYLLMWVPLSAVCSAVVYFKTRDLT</sequence>
<gene>
    <name evidence="2" type="ORF">B1A_20284</name>
</gene>
<keyword evidence="1" id="KW-0812">Transmembrane</keyword>
<accession>T0ZLL6</accession>
<dbReference type="AlphaFoldDB" id="T0ZLL6"/>
<evidence type="ECO:0008006" key="3">
    <source>
        <dbReference type="Google" id="ProtNLM"/>
    </source>
</evidence>
<proteinExistence type="predicted"/>
<feature type="non-terminal residue" evidence="2">
    <location>
        <position position="1"/>
    </location>
</feature>
<evidence type="ECO:0000256" key="1">
    <source>
        <dbReference type="SAM" id="Phobius"/>
    </source>
</evidence>
<organism evidence="2">
    <name type="scientific">mine drainage metagenome</name>
    <dbReference type="NCBI Taxonomy" id="410659"/>
    <lineage>
        <taxon>unclassified sequences</taxon>
        <taxon>metagenomes</taxon>
        <taxon>ecological metagenomes</taxon>
    </lineage>
</organism>
<feature type="transmembrane region" description="Helical" evidence="1">
    <location>
        <begin position="20"/>
        <end position="41"/>
    </location>
</feature>
<protein>
    <recommendedName>
        <fullName evidence="3">DUF3311 domain-containing protein</fullName>
    </recommendedName>
</protein>